<evidence type="ECO:0000313" key="2">
    <source>
        <dbReference type="Proteomes" id="UP000602284"/>
    </source>
</evidence>
<dbReference type="Proteomes" id="UP000602284">
    <property type="component" value="Unassembled WGS sequence"/>
</dbReference>
<dbReference type="InterPro" id="IPR038056">
    <property type="entry name" value="YjbR-like_sf"/>
</dbReference>
<sequence length="118" mass="13243">MKSQKGLELLAKVREISMKLPEVTEAVDSFGHTSFRVTDKPFVMMGENAPIATLAIKTLPTTQDLLLQKAGYSKTPYIGRHGWVSLDTNETIDWQEVQELILEGYLRSAPKRLAKLVL</sequence>
<reference evidence="1 2" key="1">
    <citation type="submission" date="2021-01" db="EMBL/GenBank/DDBJ databases">
        <title>Tumebacillus sp. strain ITR2 16S ribosomal RNA gene Genome sequencing and assembly.</title>
        <authorList>
            <person name="Kang M."/>
        </authorList>
    </citation>
    <scope>NUCLEOTIDE SEQUENCE [LARGE SCALE GENOMIC DNA]</scope>
    <source>
        <strain evidence="1 2">ITR2</strain>
    </source>
</reference>
<name>A0ABS1JD73_9BACL</name>
<keyword evidence="2" id="KW-1185">Reference proteome</keyword>
<evidence type="ECO:0000313" key="1">
    <source>
        <dbReference type="EMBL" id="MBL0388238.1"/>
    </source>
</evidence>
<dbReference type="EMBL" id="JAEQNB010000005">
    <property type="protein sequence ID" value="MBL0388238.1"/>
    <property type="molecule type" value="Genomic_DNA"/>
</dbReference>
<dbReference type="InterPro" id="IPR058532">
    <property type="entry name" value="YjbR/MT2646/Rv2570-like"/>
</dbReference>
<proteinExistence type="predicted"/>
<accession>A0ABS1JD73</accession>
<dbReference type="RefSeq" id="WP_201637003.1">
    <property type="nucleotide sequence ID" value="NZ_JAEQNB010000005.1"/>
</dbReference>
<protein>
    <submittedName>
        <fullName evidence="1">MmcQ/YjbR family DNA-binding protein</fullName>
    </submittedName>
</protein>
<dbReference type="GO" id="GO:0003677">
    <property type="term" value="F:DNA binding"/>
    <property type="evidence" value="ECO:0007669"/>
    <property type="project" value="UniProtKB-KW"/>
</dbReference>
<gene>
    <name evidence="1" type="ORF">JJB07_16615</name>
</gene>
<organism evidence="1 2">
    <name type="scientific">Tumebacillus amylolyticus</name>
    <dbReference type="NCBI Taxonomy" id="2801339"/>
    <lineage>
        <taxon>Bacteria</taxon>
        <taxon>Bacillati</taxon>
        <taxon>Bacillota</taxon>
        <taxon>Bacilli</taxon>
        <taxon>Bacillales</taxon>
        <taxon>Alicyclobacillaceae</taxon>
        <taxon>Tumebacillus</taxon>
    </lineage>
</organism>
<keyword evidence="1" id="KW-0238">DNA-binding</keyword>
<dbReference type="Pfam" id="PF04237">
    <property type="entry name" value="YjbR"/>
    <property type="match status" value="1"/>
</dbReference>
<comment type="caution">
    <text evidence="1">The sequence shown here is derived from an EMBL/GenBank/DDBJ whole genome shotgun (WGS) entry which is preliminary data.</text>
</comment>
<dbReference type="Gene3D" id="3.90.1150.30">
    <property type="match status" value="1"/>
</dbReference>
<dbReference type="SUPFAM" id="SSF142906">
    <property type="entry name" value="YjbR-like"/>
    <property type="match status" value="1"/>
</dbReference>